<protein>
    <recommendedName>
        <fullName evidence="3">DUF4124 domain-containing protein</fullName>
    </recommendedName>
</protein>
<dbReference type="KEGG" id="abo:ABO_0480"/>
<name>Q0VSC0_ALCBS</name>
<gene>
    <name evidence="4" type="ordered locus">ABO_0480</name>
</gene>
<feature type="compositionally biased region" description="Polar residues" evidence="1">
    <location>
        <begin position="42"/>
        <end position="61"/>
    </location>
</feature>
<dbReference type="eggNOG" id="ENOG50339YA">
    <property type="taxonomic scope" value="Bacteria"/>
</dbReference>
<keyword evidence="5" id="KW-1185">Reference proteome</keyword>
<dbReference type="Pfam" id="PF13511">
    <property type="entry name" value="DUF4124"/>
    <property type="match status" value="1"/>
</dbReference>
<dbReference type="OrthoDB" id="7068596at2"/>
<dbReference type="RefSeq" id="WP_011587766.1">
    <property type="nucleotide sequence ID" value="NC_008260.1"/>
</dbReference>
<accession>Q0VSC0</accession>
<feature type="signal peptide" evidence="2">
    <location>
        <begin position="1"/>
        <end position="21"/>
    </location>
</feature>
<keyword evidence="2" id="KW-0732">Signal</keyword>
<feature type="compositionally biased region" description="Basic and acidic residues" evidence="1">
    <location>
        <begin position="66"/>
        <end position="78"/>
    </location>
</feature>
<proteinExistence type="predicted"/>
<dbReference type="Proteomes" id="UP000008871">
    <property type="component" value="Chromosome"/>
</dbReference>
<evidence type="ECO:0000313" key="4">
    <source>
        <dbReference type="EMBL" id="CAL15928.1"/>
    </source>
</evidence>
<feature type="compositionally biased region" description="Basic and acidic residues" evidence="1">
    <location>
        <begin position="85"/>
        <end position="109"/>
    </location>
</feature>
<organism evidence="4 5">
    <name type="scientific">Alcanivorax borkumensis (strain ATCC 700651 / DSM 11573 / NCIMB 13689 / SK2)</name>
    <dbReference type="NCBI Taxonomy" id="393595"/>
    <lineage>
        <taxon>Bacteria</taxon>
        <taxon>Pseudomonadati</taxon>
        <taxon>Pseudomonadota</taxon>
        <taxon>Gammaproteobacteria</taxon>
        <taxon>Oceanospirillales</taxon>
        <taxon>Alcanivoracaceae</taxon>
        <taxon>Alcanivorax</taxon>
    </lineage>
</organism>
<sequence length="153" mass="16920">MTKFSLFLGGALLALSSLSPAAKFYKWVDDKGVTHYDAQAPQGANTTEINTRATASSSQSEAIEALETKRNAAQKAKEAAASQAKEQKRLETEPEAVAQERCEQHRKNLETLTNKPTVRRKNPETGELEVIDQQVRDEMLAETRSALEKCEGR</sequence>
<feature type="domain" description="DUF4124" evidence="3">
    <location>
        <begin position="11"/>
        <end position="64"/>
    </location>
</feature>
<dbReference type="EMBL" id="AM286690">
    <property type="protein sequence ID" value="CAL15928.1"/>
    <property type="molecule type" value="Genomic_DNA"/>
</dbReference>
<evidence type="ECO:0000313" key="5">
    <source>
        <dbReference type="Proteomes" id="UP000008871"/>
    </source>
</evidence>
<evidence type="ECO:0000256" key="1">
    <source>
        <dbReference type="SAM" id="MobiDB-lite"/>
    </source>
</evidence>
<dbReference type="InterPro" id="IPR025392">
    <property type="entry name" value="DUF4124"/>
</dbReference>
<dbReference type="AlphaFoldDB" id="Q0VSC0"/>
<evidence type="ECO:0000259" key="3">
    <source>
        <dbReference type="Pfam" id="PF13511"/>
    </source>
</evidence>
<feature type="region of interest" description="Disordered" evidence="1">
    <location>
        <begin position="37"/>
        <end position="128"/>
    </location>
</feature>
<evidence type="ECO:0000256" key="2">
    <source>
        <dbReference type="SAM" id="SignalP"/>
    </source>
</evidence>
<reference evidence="4 5" key="1">
    <citation type="journal article" date="2006" name="Nat. Biotechnol.">
        <title>Genome sequence of the ubiquitous hydrocarbon-degrading marine bacterium Alcanivorax borkumensis.</title>
        <authorList>
            <person name="Schneiker S."/>
            <person name="Martins dos Santos V.A.P."/>
            <person name="Bartels D."/>
            <person name="Bekel T."/>
            <person name="Brecht M."/>
            <person name="Buhrmester J."/>
            <person name="Chernikova T.N."/>
            <person name="Denaro R."/>
            <person name="Ferrer M."/>
            <person name="Gertler C."/>
            <person name="Goesmann A."/>
            <person name="Golyshina O.V."/>
            <person name="Kaminski F."/>
            <person name="Khachane A.N."/>
            <person name="Lang S."/>
            <person name="Linke B."/>
            <person name="McHardy A.C."/>
            <person name="Meyer F."/>
            <person name="Nechitaylo T."/>
            <person name="Puehler A."/>
            <person name="Regenhardt D."/>
            <person name="Rupp O."/>
            <person name="Sabirova J.S."/>
            <person name="Selbitschka W."/>
            <person name="Yakimov M.M."/>
            <person name="Timmis K.N."/>
            <person name="Vorhoelter F.-J."/>
            <person name="Weidner S."/>
            <person name="Kaiser O."/>
            <person name="Golyshin P.N."/>
        </authorList>
    </citation>
    <scope>NUCLEOTIDE SEQUENCE [LARGE SCALE GENOMIC DNA]</scope>
    <source>
        <strain evidence="5">ATCC 700651 / DSM 11573 / NCIMB 13689 / SK2</strain>
    </source>
</reference>
<dbReference type="HOGENOM" id="CLU_108835_3_1_6"/>
<feature type="chain" id="PRO_5004179052" description="DUF4124 domain-containing protein" evidence="2">
    <location>
        <begin position="22"/>
        <end position="153"/>
    </location>
</feature>